<protein>
    <submittedName>
        <fullName evidence="7">Glutamine synthetase family protein</fullName>
        <ecNumber evidence="7">6.3.1.-</ecNumber>
    </submittedName>
</protein>
<evidence type="ECO:0000313" key="7">
    <source>
        <dbReference type="EMBL" id="MFC4308304.1"/>
    </source>
</evidence>
<evidence type="ECO:0000256" key="4">
    <source>
        <dbReference type="PROSITE-ProRule" id="PRU01331"/>
    </source>
</evidence>
<dbReference type="SUPFAM" id="SSF54368">
    <property type="entry name" value="Glutamine synthetase, N-terminal domain"/>
    <property type="match status" value="1"/>
</dbReference>
<dbReference type="PANTHER" id="PTHR43785:SF12">
    <property type="entry name" value="TYPE-1 GLUTAMINE SYNTHETASE 2"/>
    <property type="match status" value="1"/>
</dbReference>
<dbReference type="InterPro" id="IPR008146">
    <property type="entry name" value="Gln_synth_cat_dom"/>
</dbReference>
<keyword evidence="2 7" id="KW-0436">Ligase</keyword>
<gene>
    <name evidence="7" type="ORF">ACFPN2_04345</name>
</gene>
<dbReference type="GO" id="GO:0016874">
    <property type="term" value="F:ligase activity"/>
    <property type="evidence" value="ECO:0007669"/>
    <property type="project" value="UniProtKB-KW"/>
</dbReference>
<dbReference type="Gene3D" id="3.10.20.70">
    <property type="entry name" value="Glutamine synthetase, N-terminal domain"/>
    <property type="match status" value="1"/>
</dbReference>
<dbReference type="PROSITE" id="PS00181">
    <property type="entry name" value="GLNA_ATP"/>
    <property type="match status" value="1"/>
</dbReference>
<dbReference type="SUPFAM" id="SSF55931">
    <property type="entry name" value="Glutamine synthetase/guanido kinase"/>
    <property type="match status" value="1"/>
</dbReference>
<dbReference type="Gene3D" id="3.30.590.10">
    <property type="entry name" value="Glutamine synthetase/guanido kinase, catalytic domain"/>
    <property type="match status" value="1"/>
</dbReference>
<dbReference type="PROSITE" id="PS51987">
    <property type="entry name" value="GS_CATALYTIC"/>
    <property type="match status" value="1"/>
</dbReference>
<comment type="caution">
    <text evidence="7">The sequence shown here is derived from an EMBL/GenBank/DDBJ whole genome shotgun (WGS) entry which is preliminary data.</text>
</comment>
<keyword evidence="3" id="KW-0460">Magnesium</keyword>
<dbReference type="InterPro" id="IPR036651">
    <property type="entry name" value="Gln_synt_N_sf"/>
</dbReference>
<proteinExistence type="inferred from homology"/>
<evidence type="ECO:0000259" key="6">
    <source>
        <dbReference type="PROSITE" id="PS51987"/>
    </source>
</evidence>
<dbReference type="EC" id="6.3.1.-" evidence="7"/>
<dbReference type="InterPro" id="IPR027303">
    <property type="entry name" value="Gln_synth_gly_rich_site"/>
</dbReference>
<name>A0ABV8SP66_9GAMM</name>
<evidence type="ECO:0000256" key="2">
    <source>
        <dbReference type="ARBA" id="ARBA00022598"/>
    </source>
</evidence>
<evidence type="ECO:0000256" key="5">
    <source>
        <dbReference type="RuleBase" id="RU000384"/>
    </source>
</evidence>
<dbReference type="Proteomes" id="UP001595904">
    <property type="component" value="Unassembled WGS sequence"/>
</dbReference>
<dbReference type="InterPro" id="IPR014746">
    <property type="entry name" value="Gln_synth/guanido_kin_cat_dom"/>
</dbReference>
<dbReference type="PANTHER" id="PTHR43785">
    <property type="entry name" value="GAMMA-GLUTAMYLPUTRESCINE SYNTHETASE"/>
    <property type="match status" value="1"/>
</dbReference>
<dbReference type="EMBL" id="JBHSDU010000002">
    <property type="protein sequence ID" value="MFC4308304.1"/>
    <property type="molecule type" value="Genomic_DNA"/>
</dbReference>
<sequence>MNEAKAFLDAHPDVEAIELLITDPGGVPRGKLIAREELLSLYNDGRCVAGSILGLDVTGEDVEATGLVWSVGDADRICRPVPGTLVRANWMSRPGAQVLMTMFDADGQPCTADPRHALARSAQRLQQLGLRAVVAAEIEFYLVARDAQGKLVPAPGLLSQRSPQRLDSYGLGKLQDMAPLFDDIYAGARAQGLPLRTLMSEYAPGQYEITLLHRDDALRAIDDAILFKRLIRATALKHGLTACFMPKPFADQAGSGMHMHVSVQDASGTNAFAADDPAGAPLLRHAIGGLQKTMAESMLIFAPNANSYRRFRHQSYAPMAPTWGINNRSVSLRVPAGPPSSRHIEHRVSGADANPYLVAATVLAGVHAGITAKLDPGPPITGNGYESGIAASLPRDWLGAIKAADDSLFLHEALGEEFLRAYLAIKTQEWDKYNALVPPTDHDWYLDSV</sequence>
<dbReference type="RefSeq" id="WP_380595393.1">
    <property type="nucleotide sequence ID" value="NZ_JBHSDU010000002.1"/>
</dbReference>
<comment type="similarity">
    <text evidence="4 5">Belongs to the glutamine synthetase family.</text>
</comment>
<reference evidence="8" key="1">
    <citation type="journal article" date="2019" name="Int. J. Syst. Evol. Microbiol.">
        <title>The Global Catalogue of Microorganisms (GCM) 10K type strain sequencing project: providing services to taxonomists for standard genome sequencing and annotation.</title>
        <authorList>
            <consortium name="The Broad Institute Genomics Platform"/>
            <consortium name="The Broad Institute Genome Sequencing Center for Infectious Disease"/>
            <person name="Wu L."/>
            <person name="Ma J."/>
        </authorList>
    </citation>
    <scope>NUCLEOTIDE SEQUENCE [LARGE SCALE GENOMIC DNA]</scope>
    <source>
        <strain evidence="8">CGMCC 1.10759</strain>
    </source>
</reference>
<evidence type="ECO:0000256" key="1">
    <source>
        <dbReference type="ARBA" id="ARBA00001946"/>
    </source>
</evidence>
<dbReference type="SMART" id="SM01230">
    <property type="entry name" value="Gln-synt_C"/>
    <property type="match status" value="1"/>
</dbReference>
<accession>A0ABV8SP66</accession>
<organism evidence="7 8">
    <name type="scientific">Steroidobacter flavus</name>
    <dbReference type="NCBI Taxonomy" id="1842136"/>
    <lineage>
        <taxon>Bacteria</taxon>
        <taxon>Pseudomonadati</taxon>
        <taxon>Pseudomonadota</taxon>
        <taxon>Gammaproteobacteria</taxon>
        <taxon>Steroidobacterales</taxon>
        <taxon>Steroidobacteraceae</taxon>
        <taxon>Steroidobacter</taxon>
    </lineage>
</organism>
<dbReference type="Pfam" id="PF00120">
    <property type="entry name" value="Gln-synt_C"/>
    <property type="match status" value="1"/>
</dbReference>
<evidence type="ECO:0000256" key="3">
    <source>
        <dbReference type="ARBA" id="ARBA00022842"/>
    </source>
</evidence>
<keyword evidence="8" id="KW-1185">Reference proteome</keyword>
<comment type="cofactor">
    <cofactor evidence="1">
        <name>Mg(2+)</name>
        <dbReference type="ChEBI" id="CHEBI:18420"/>
    </cofactor>
</comment>
<evidence type="ECO:0000313" key="8">
    <source>
        <dbReference type="Proteomes" id="UP001595904"/>
    </source>
</evidence>
<feature type="domain" description="GS catalytic" evidence="6">
    <location>
        <begin position="114"/>
        <end position="449"/>
    </location>
</feature>